<accession>V5I8W2</accession>
<dbReference type="GO" id="GO:0003993">
    <property type="term" value="F:acid phosphatase activity"/>
    <property type="evidence" value="ECO:0007669"/>
    <property type="project" value="UniProtKB-EC"/>
</dbReference>
<proteinExistence type="inferred from homology"/>
<organism evidence="8">
    <name type="scientific">Anoplophora glabripennis</name>
    <name type="common">Asian longhorn beetle</name>
    <name type="synonym">Anoplophora nobilis</name>
    <dbReference type="NCBI Taxonomy" id="217634"/>
    <lineage>
        <taxon>Eukaryota</taxon>
        <taxon>Metazoa</taxon>
        <taxon>Ecdysozoa</taxon>
        <taxon>Arthropoda</taxon>
        <taxon>Hexapoda</taxon>
        <taxon>Insecta</taxon>
        <taxon>Pterygota</taxon>
        <taxon>Neoptera</taxon>
        <taxon>Endopterygota</taxon>
        <taxon>Coleoptera</taxon>
        <taxon>Polyphaga</taxon>
        <taxon>Cucujiformia</taxon>
        <taxon>Chrysomeloidea</taxon>
        <taxon>Cerambycidae</taxon>
        <taxon>Lamiinae</taxon>
        <taxon>Lamiini</taxon>
        <taxon>Anoplophora</taxon>
    </lineage>
</organism>
<comment type="catalytic activity">
    <reaction evidence="1">
        <text>a phosphate monoester + H2O = an alcohol + phosphate</text>
        <dbReference type="Rhea" id="RHEA:15017"/>
        <dbReference type="ChEBI" id="CHEBI:15377"/>
        <dbReference type="ChEBI" id="CHEBI:30879"/>
        <dbReference type="ChEBI" id="CHEBI:43474"/>
        <dbReference type="ChEBI" id="CHEBI:67140"/>
        <dbReference type="EC" id="3.1.3.2"/>
    </reaction>
</comment>
<dbReference type="InterPro" id="IPR029033">
    <property type="entry name" value="His_PPase_superfam"/>
</dbReference>
<dbReference type="OrthoDB" id="10257284at2759"/>
<keyword evidence="5" id="KW-0378">Hydrolase</keyword>
<dbReference type="SUPFAM" id="SSF53254">
    <property type="entry name" value="Phosphoglycerate mutase-like"/>
    <property type="match status" value="1"/>
</dbReference>
<comment type="similarity">
    <text evidence="2">Belongs to the histidine acid phosphatase family.</text>
</comment>
<evidence type="ECO:0000313" key="8">
    <source>
        <dbReference type="EMBL" id="JAB64476.1"/>
    </source>
</evidence>
<evidence type="ECO:0000256" key="2">
    <source>
        <dbReference type="ARBA" id="ARBA00005375"/>
    </source>
</evidence>
<dbReference type="Gene3D" id="3.40.50.1240">
    <property type="entry name" value="Phosphoglycerate mutase-like"/>
    <property type="match status" value="1"/>
</dbReference>
<keyword evidence="6" id="KW-1015">Disulfide bond</keyword>
<dbReference type="EC" id="3.1.3.2" evidence="3"/>
<gene>
    <name evidence="8" type="primary">ACPH1</name>
</gene>
<reference evidence="8" key="1">
    <citation type="submission" date="2013-07" db="EMBL/GenBank/DDBJ databases">
        <title>Midgut Transcriptome Profiling of Anoplphora glabripennis, a Lignocellulose Degrading, Wood-Boring Cerambycid.</title>
        <authorList>
            <person name="Scully E.D."/>
            <person name="Hoover K."/>
            <person name="Carlson J.E."/>
            <person name="Tien M."/>
            <person name="Geib S.M."/>
        </authorList>
    </citation>
    <scope>NUCLEOTIDE SEQUENCE</scope>
</reference>
<dbReference type="Pfam" id="PF00328">
    <property type="entry name" value="His_Phos_2"/>
    <property type="match status" value="1"/>
</dbReference>
<evidence type="ECO:0000256" key="3">
    <source>
        <dbReference type="ARBA" id="ARBA00012646"/>
    </source>
</evidence>
<dbReference type="AlphaFoldDB" id="V5I8W2"/>
<dbReference type="EMBL" id="GALX01003990">
    <property type="protein sequence ID" value="JAB64476.1"/>
    <property type="molecule type" value="Transcribed_RNA"/>
</dbReference>
<dbReference type="PANTHER" id="PTHR11567">
    <property type="entry name" value="ACID PHOSPHATASE-RELATED"/>
    <property type="match status" value="1"/>
</dbReference>
<dbReference type="PANTHER" id="PTHR11567:SF211">
    <property type="entry name" value="PROSTATIC ACID PHOSPHATASE"/>
    <property type="match status" value="1"/>
</dbReference>
<keyword evidence="7" id="KW-0325">Glycoprotein</keyword>
<dbReference type="InterPro" id="IPR050645">
    <property type="entry name" value="Histidine_acid_phosphatase"/>
</dbReference>
<evidence type="ECO:0000256" key="4">
    <source>
        <dbReference type="ARBA" id="ARBA00022729"/>
    </source>
</evidence>
<dbReference type="InterPro" id="IPR000560">
    <property type="entry name" value="His_Pase_clade-2"/>
</dbReference>
<evidence type="ECO:0000256" key="6">
    <source>
        <dbReference type="ARBA" id="ARBA00023157"/>
    </source>
</evidence>
<protein>
    <recommendedName>
        <fullName evidence="3">acid phosphatase</fullName>
        <ecNumber evidence="3">3.1.3.2</ecNumber>
    </recommendedName>
</protein>
<name>V5I8W2_ANOGL</name>
<keyword evidence="4" id="KW-0732">Signal</keyword>
<evidence type="ECO:0000256" key="1">
    <source>
        <dbReference type="ARBA" id="ARBA00000032"/>
    </source>
</evidence>
<evidence type="ECO:0000256" key="5">
    <source>
        <dbReference type="ARBA" id="ARBA00022801"/>
    </source>
</evidence>
<evidence type="ECO:0000256" key="7">
    <source>
        <dbReference type="ARBA" id="ARBA00023180"/>
    </source>
</evidence>
<sequence length="255" mass="29888">MSLQLVLAGLFPPQEDSMWKDGLYWQPVPYNYHQRHQDKVLLGTLCPKYLELYDEVSNSAEMLEEFAKFKETFDYISEHTGLKVTRFYDVYNLYFGISTEEEWGFQLPEWTETVWPETITTLAIKDYFVAMARTEMRKMATGYFLNKVLEDTKAKIFSSLQPGRKMHLYSAHENNIAELLISLGVFEPHVPNYGAYVILEIHRVDNVYGVMIFYENYDGDGPRRLKMPECEVFCPLDKFMTLVQDYIPPDDLCGR</sequence>